<dbReference type="GeneID" id="28984719"/>
<gene>
    <name evidence="2" type="ORF">CC85DRAFT_288054</name>
</gene>
<dbReference type="RefSeq" id="XP_018276368.1">
    <property type="nucleotide sequence ID" value="XM_018424116.1"/>
</dbReference>
<keyword evidence="1" id="KW-0732">Signal</keyword>
<evidence type="ECO:0000313" key="2">
    <source>
        <dbReference type="EMBL" id="KLT39877.1"/>
    </source>
</evidence>
<feature type="chain" id="PRO_5005245875" description="Secreted protein" evidence="1">
    <location>
        <begin position="21"/>
        <end position="84"/>
    </location>
</feature>
<reference evidence="2 3" key="1">
    <citation type="submission" date="2015-03" db="EMBL/GenBank/DDBJ databases">
        <title>Genomics and transcriptomics of the oil-accumulating basidiomycete yeast T. oleaginosus allow insights into substrate utilization and the diverse evolutionary trajectories of mating systems in fungi.</title>
        <authorList>
            <consortium name="DOE Joint Genome Institute"/>
            <person name="Kourist R."/>
            <person name="Kracht O."/>
            <person name="Bracharz F."/>
            <person name="Lipzen A."/>
            <person name="Nolan M."/>
            <person name="Ohm R."/>
            <person name="Grigoriev I."/>
            <person name="Sun S."/>
            <person name="Heitman J."/>
            <person name="Bruck T."/>
            <person name="Nowrousian M."/>
        </authorList>
    </citation>
    <scope>NUCLEOTIDE SEQUENCE [LARGE SCALE GENOMIC DNA]</scope>
    <source>
        <strain evidence="2 3">IBC0246</strain>
    </source>
</reference>
<name>A0A0J0XFM5_9TREE</name>
<organism evidence="2 3">
    <name type="scientific">Cutaneotrichosporon oleaginosum</name>
    <dbReference type="NCBI Taxonomy" id="879819"/>
    <lineage>
        <taxon>Eukaryota</taxon>
        <taxon>Fungi</taxon>
        <taxon>Dikarya</taxon>
        <taxon>Basidiomycota</taxon>
        <taxon>Agaricomycotina</taxon>
        <taxon>Tremellomycetes</taxon>
        <taxon>Trichosporonales</taxon>
        <taxon>Trichosporonaceae</taxon>
        <taxon>Cutaneotrichosporon</taxon>
    </lineage>
</organism>
<dbReference type="OrthoDB" id="2562419at2759"/>
<dbReference type="EMBL" id="KQ087246">
    <property type="protein sequence ID" value="KLT39877.1"/>
    <property type="molecule type" value="Genomic_DNA"/>
</dbReference>
<dbReference type="Proteomes" id="UP000053611">
    <property type="component" value="Unassembled WGS sequence"/>
</dbReference>
<sequence>MQLTMSVAAIIYCLLSTCLGQQVRRSDVWGAICHDRIAHAPHISHRQRSQHSYHDGNGLVWDYNHHSPMESIEMLSPPSSNYGL</sequence>
<evidence type="ECO:0000256" key="1">
    <source>
        <dbReference type="SAM" id="SignalP"/>
    </source>
</evidence>
<proteinExistence type="predicted"/>
<accession>A0A0J0XFM5</accession>
<feature type="signal peptide" evidence="1">
    <location>
        <begin position="1"/>
        <end position="20"/>
    </location>
</feature>
<evidence type="ECO:0008006" key="4">
    <source>
        <dbReference type="Google" id="ProtNLM"/>
    </source>
</evidence>
<keyword evidence="3" id="KW-1185">Reference proteome</keyword>
<evidence type="ECO:0000313" key="3">
    <source>
        <dbReference type="Proteomes" id="UP000053611"/>
    </source>
</evidence>
<protein>
    <recommendedName>
        <fullName evidence="4">Secreted protein</fullName>
    </recommendedName>
</protein>
<dbReference type="AlphaFoldDB" id="A0A0J0XFM5"/>